<comment type="caution">
    <text evidence="1">The sequence shown here is derived from an EMBL/GenBank/DDBJ whole genome shotgun (WGS) entry which is preliminary data.</text>
</comment>
<dbReference type="Proteomes" id="UP000309997">
    <property type="component" value="Unassembled WGS sequence"/>
</dbReference>
<sequence length="102" mass="11420">MVDVPSPLQKDLVAYLTSIESNKETDACDGLICNSIKKIHEHRQRRAFFLGFSQSPAEFIDAFITSQSKDLKFIAGMLAAMQKKSSDVIDLWVLTRVVKISS</sequence>
<organism evidence="1 2">
    <name type="scientific">Populus alba</name>
    <name type="common">White poplar</name>
    <dbReference type="NCBI Taxonomy" id="43335"/>
    <lineage>
        <taxon>Eukaryota</taxon>
        <taxon>Viridiplantae</taxon>
        <taxon>Streptophyta</taxon>
        <taxon>Embryophyta</taxon>
        <taxon>Tracheophyta</taxon>
        <taxon>Spermatophyta</taxon>
        <taxon>Magnoliopsida</taxon>
        <taxon>eudicotyledons</taxon>
        <taxon>Gunneridae</taxon>
        <taxon>Pentapetalae</taxon>
        <taxon>rosids</taxon>
        <taxon>fabids</taxon>
        <taxon>Malpighiales</taxon>
        <taxon>Salicaceae</taxon>
        <taxon>Saliceae</taxon>
        <taxon>Populus</taxon>
    </lineage>
</organism>
<proteinExistence type="predicted"/>
<protein>
    <submittedName>
        <fullName evidence="1">Uncharacterized protein</fullName>
    </submittedName>
</protein>
<gene>
    <name evidence="1" type="ORF">D5086_000430</name>
</gene>
<dbReference type="EMBL" id="RCHU02000001">
    <property type="protein sequence ID" value="KAL3609410.1"/>
    <property type="molecule type" value="Genomic_DNA"/>
</dbReference>
<reference evidence="1 2" key="1">
    <citation type="journal article" date="2024" name="Plant Biotechnol. J.">
        <title>Genome and CRISPR/Cas9 system of a widespread forest tree (Populus alba) in the world.</title>
        <authorList>
            <person name="Liu Y.J."/>
            <person name="Jiang P.F."/>
            <person name="Han X.M."/>
            <person name="Li X.Y."/>
            <person name="Wang H.M."/>
            <person name="Wang Y.J."/>
            <person name="Wang X.X."/>
            <person name="Zeng Q.Y."/>
        </authorList>
    </citation>
    <scope>NUCLEOTIDE SEQUENCE [LARGE SCALE GENOMIC DNA]</scope>
    <source>
        <strain evidence="2">cv. PAL-ZL1</strain>
    </source>
</reference>
<name>A0ACC4CVZ4_POPAL</name>
<accession>A0ACC4CVZ4</accession>
<evidence type="ECO:0000313" key="2">
    <source>
        <dbReference type="Proteomes" id="UP000309997"/>
    </source>
</evidence>
<evidence type="ECO:0000313" key="1">
    <source>
        <dbReference type="EMBL" id="KAL3609410.1"/>
    </source>
</evidence>
<keyword evidence="2" id="KW-1185">Reference proteome</keyword>